<keyword evidence="9" id="KW-0325">Glycoprotein</keyword>
<keyword evidence="10 11" id="KW-0807">Transducer</keyword>
<dbReference type="GO" id="GO:0060326">
    <property type="term" value="P:cell chemotaxis"/>
    <property type="evidence" value="ECO:0007669"/>
    <property type="project" value="TreeGrafter"/>
</dbReference>
<evidence type="ECO:0000256" key="12">
    <source>
        <dbReference type="SAM" id="Phobius"/>
    </source>
</evidence>
<evidence type="ECO:0000256" key="4">
    <source>
        <dbReference type="ARBA" id="ARBA00022989"/>
    </source>
</evidence>
<dbReference type="InterPro" id="IPR000276">
    <property type="entry name" value="GPCR_Rhodpsn"/>
</dbReference>
<dbReference type="PROSITE" id="PS50262">
    <property type="entry name" value="G_PROTEIN_RECEP_F1_2"/>
    <property type="match status" value="1"/>
</dbReference>
<keyword evidence="8 11" id="KW-0675">Receptor</keyword>
<feature type="transmembrane region" description="Helical" evidence="12">
    <location>
        <begin position="63"/>
        <end position="83"/>
    </location>
</feature>
<keyword evidence="15" id="KW-1185">Reference proteome</keyword>
<feature type="transmembrane region" description="Helical" evidence="12">
    <location>
        <begin position="188"/>
        <end position="210"/>
    </location>
</feature>
<dbReference type="PANTHER" id="PTHR10489:SF957">
    <property type="entry name" value="B2 BRADYKININ RECEPTOR"/>
    <property type="match status" value="1"/>
</dbReference>
<name>A0A3Q2QAB5_FUNHE</name>
<evidence type="ECO:0000256" key="11">
    <source>
        <dbReference type="RuleBase" id="RU000688"/>
    </source>
</evidence>
<evidence type="ECO:0000256" key="5">
    <source>
        <dbReference type="ARBA" id="ARBA00023040"/>
    </source>
</evidence>
<evidence type="ECO:0000256" key="3">
    <source>
        <dbReference type="ARBA" id="ARBA00022692"/>
    </source>
</evidence>
<dbReference type="SUPFAM" id="SSF81321">
    <property type="entry name" value="Family A G protein-coupled receptor-like"/>
    <property type="match status" value="1"/>
</dbReference>
<dbReference type="GO" id="GO:0009897">
    <property type="term" value="C:external side of plasma membrane"/>
    <property type="evidence" value="ECO:0007669"/>
    <property type="project" value="TreeGrafter"/>
</dbReference>
<dbReference type="STRING" id="8078.ENSFHEP00000023389"/>
<dbReference type="InterPro" id="IPR050119">
    <property type="entry name" value="CCR1-9-like"/>
</dbReference>
<comment type="similarity">
    <text evidence="11">Belongs to the G-protein coupled receptor 1 family.</text>
</comment>
<feature type="transmembrane region" description="Helical" evidence="12">
    <location>
        <begin position="278"/>
        <end position="297"/>
    </location>
</feature>
<feature type="transmembrane region" description="Helical" evidence="12">
    <location>
        <begin position="141"/>
        <end position="162"/>
    </location>
</feature>
<proteinExistence type="inferred from homology"/>
<evidence type="ECO:0000313" key="14">
    <source>
        <dbReference type="Ensembl" id="ENSFHEP00000023389.1"/>
    </source>
</evidence>
<dbReference type="GO" id="GO:0016493">
    <property type="term" value="F:C-C chemokine receptor activity"/>
    <property type="evidence" value="ECO:0007669"/>
    <property type="project" value="TreeGrafter"/>
</dbReference>
<evidence type="ECO:0000313" key="15">
    <source>
        <dbReference type="Proteomes" id="UP000265000"/>
    </source>
</evidence>
<dbReference type="GO" id="GO:0019722">
    <property type="term" value="P:calcium-mediated signaling"/>
    <property type="evidence" value="ECO:0007669"/>
    <property type="project" value="TreeGrafter"/>
</dbReference>
<reference evidence="14" key="2">
    <citation type="submission" date="2025-09" db="UniProtKB">
        <authorList>
            <consortium name="Ensembl"/>
        </authorList>
    </citation>
    <scope>IDENTIFICATION</scope>
</reference>
<keyword evidence="6 12" id="KW-0472">Membrane</keyword>
<evidence type="ECO:0000256" key="2">
    <source>
        <dbReference type="ARBA" id="ARBA00022475"/>
    </source>
</evidence>
<keyword evidence="5 11" id="KW-0297">G-protein coupled receptor</keyword>
<dbReference type="InterPro" id="IPR017452">
    <property type="entry name" value="GPCR_Rhodpsn_7TM"/>
</dbReference>
<dbReference type="InterPro" id="IPR000496">
    <property type="entry name" value="Brdyknn_rcpt"/>
</dbReference>
<feature type="transmembrane region" description="Helical" evidence="12">
    <location>
        <begin position="103"/>
        <end position="121"/>
    </location>
</feature>
<dbReference type="Gene3D" id="1.20.1070.10">
    <property type="entry name" value="Rhodopsin 7-helix transmembrane proteins"/>
    <property type="match status" value="1"/>
</dbReference>
<keyword evidence="3 11" id="KW-0812">Transmembrane</keyword>
<dbReference type="GeneTree" id="ENSGT01130000278308"/>
<dbReference type="PRINTS" id="PR00425">
    <property type="entry name" value="BRADYKININR"/>
</dbReference>
<dbReference type="Proteomes" id="UP000265000">
    <property type="component" value="Unplaced"/>
</dbReference>
<dbReference type="PROSITE" id="PS00237">
    <property type="entry name" value="G_PROTEIN_RECEP_F1_1"/>
    <property type="match status" value="1"/>
</dbReference>
<protein>
    <submittedName>
        <fullName evidence="14">Bradykinin receptor B2</fullName>
    </submittedName>
</protein>
<evidence type="ECO:0000256" key="10">
    <source>
        <dbReference type="ARBA" id="ARBA00023224"/>
    </source>
</evidence>
<keyword evidence="4 12" id="KW-1133">Transmembrane helix</keyword>
<evidence type="ECO:0000259" key="13">
    <source>
        <dbReference type="PROSITE" id="PS50262"/>
    </source>
</evidence>
<dbReference type="GO" id="GO:0004947">
    <property type="term" value="F:bradykinin receptor activity"/>
    <property type="evidence" value="ECO:0007669"/>
    <property type="project" value="InterPro"/>
</dbReference>
<feature type="transmembrane region" description="Helical" evidence="12">
    <location>
        <begin position="230"/>
        <end position="248"/>
    </location>
</feature>
<dbReference type="Pfam" id="PF00001">
    <property type="entry name" value="7tm_1"/>
    <property type="match status" value="1"/>
</dbReference>
<evidence type="ECO:0000256" key="9">
    <source>
        <dbReference type="ARBA" id="ARBA00023180"/>
    </source>
</evidence>
<reference evidence="14" key="1">
    <citation type="submission" date="2025-08" db="UniProtKB">
        <authorList>
            <consortium name="Ensembl"/>
        </authorList>
    </citation>
    <scope>IDENTIFICATION</scope>
</reference>
<organism evidence="14 15">
    <name type="scientific">Fundulus heteroclitus</name>
    <name type="common">Killifish</name>
    <name type="synonym">Mummichog</name>
    <dbReference type="NCBI Taxonomy" id="8078"/>
    <lineage>
        <taxon>Eukaryota</taxon>
        <taxon>Metazoa</taxon>
        <taxon>Chordata</taxon>
        <taxon>Craniata</taxon>
        <taxon>Vertebrata</taxon>
        <taxon>Euteleostomi</taxon>
        <taxon>Actinopterygii</taxon>
        <taxon>Neopterygii</taxon>
        <taxon>Teleostei</taxon>
        <taxon>Neoteleostei</taxon>
        <taxon>Acanthomorphata</taxon>
        <taxon>Ovalentaria</taxon>
        <taxon>Atherinomorphae</taxon>
        <taxon>Cyprinodontiformes</taxon>
        <taxon>Fundulidae</taxon>
        <taxon>Fundulus</taxon>
    </lineage>
</organism>
<feature type="transmembrane region" description="Helical" evidence="12">
    <location>
        <begin position="28"/>
        <end position="51"/>
    </location>
</feature>
<evidence type="ECO:0000256" key="6">
    <source>
        <dbReference type="ARBA" id="ARBA00023136"/>
    </source>
</evidence>
<dbReference type="GO" id="GO:0019957">
    <property type="term" value="F:C-C chemokine binding"/>
    <property type="evidence" value="ECO:0007669"/>
    <property type="project" value="TreeGrafter"/>
</dbReference>
<keyword evidence="2" id="KW-1003">Cell membrane</keyword>
<dbReference type="GO" id="GO:0007204">
    <property type="term" value="P:positive regulation of cytosolic calcium ion concentration"/>
    <property type="evidence" value="ECO:0007669"/>
    <property type="project" value="TreeGrafter"/>
</dbReference>
<dbReference type="GO" id="GO:0006955">
    <property type="term" value="P:immune response"/>
    <property type="evidence" value="ECO:0007669"/>
    <property type="project" value="TreeGrafter"/>
</dbReference>
<dbReference type="PRINTS" id="PR00237">
    <property type="entry name" value="GPCRRHODOPSN"/>
</dbReference>
<evidence type="ECO:0000256" key="1">
    <source>
        <dbReference type="ARBA" id="ARBA00004651"/>
    </source>
</evidence>
<comment type="subcellular location">
    <subcellularLocation>
        <location evidence="1">Cell membrane</location>
        <topology evidence="1">Multi-pass membrane protein</topology>
    </subcellularLocation>
</comment>
<sequence>LSSWPLQGNQTNTSHCSLPSDNWTFTYVPVYVMVISVLGIALNIFVLMVFIFHKKPCSVPEIYLTNLAAADLLLVSFLPFWAVSAWKQFEWIFGSALCKMVNVGILMNVYCSIYFLVLVSIDRYLAVVHPLSHETIRRPKFAKISCLLVWILGFVLSVPKLINRELVPHDGIIKCAEKYDTIYATSEYMILVLAFIIPVSIITFCTVKILQTLRSRLMEGGKTKKKDKRATTLVLAVLLAFLICWLPFHLLKIPSRLKSAGILTSCSSEKTIYFCEQIFLYLAFFNSVLNPILYVIAGNSFREKVKELLTQWDRKRSSTISLTSTRTTFLRSVKSQRDIVY</sequence>
<dbReference type="PANTHER" id="PTHR10489">
    <property type="entry name" value="CELL ADHESION MOLECULE"/>
    <property type="match status" value="1"/>
</dbReference>
<keyword evidence="7" id="KW-1015">Disulfide bond</keyword>
<evidence type="ECO:0000256" key="7">
    <source>
        <dbReference type="ARBA" id="ARBA00023157"/>
    </source>
</evidence>
<dbReference type="AlphaFoldDB" id="A0A3Q2QAB5"/>
<accession>A0A3Q2QAB5</accession>
<dbReference type="Ensembl" id="ENSFHET00000010474.1">
    <property type="protein sequence ID" value="ENSFHEP00000023389.1"/>
    <property type="gene ID" value="ENSFHEG00000004359.1"/>
</dbReference>
<feature type="domain" description="G-protein coupled receptors family 1 profile" evidence="13">
    <location>
        <begin position="42"/>
        <end position="294"/>
    </location>
</feature>
<evidence type="ECO:0000256" key="8">
    <source>
        <dbReference type="ARBA" id="ARBA00023170"/>
    </source>
</evidence>